<sequence length="450" mass="50577">MGIKKLGICYVILLVIFLMAFPSTGMPQVKPATIVVSAEGLADPNFYKDKTLAYDEALRDAKRQAIEKAVGCYVSSQTIVENYTLVRDRVISKSEGAIKRILKVVNGGIQPDGFYHVWIKAEVLAAPIRNAVKALSRMERISIIKERGNPTFSVGLYIISPDSWGRRVPCEVCNREIANRLRSFGYKVISEDEANRQLQERIKLLLAQGLTREVASQIVKKPSDISINGVIKLRRSQRVRLASGIEVQTTLLTAWSIEAIDNHTTEIIFSENFRPPQGVMYNDEDEAIMDVGSKVGDVFSQDIFKDYILRPTHDVILTFSGMPDRQLAKLMKKELLGIRSVLNVIFREFLAGGDTVFEVEFAGSREQFSDILDGIILKALNAKYGKDTFSIREERGDIVKIQVNNPRAITREKLEQGVPTQLVANVSQERIKEVVKSPQLEDKYKDVLNL</sequence>
<dbReference type="Proteomes" id="UP000886355">
    <property type="component" value="Unassembled WGS sequence"/>
</dbReference>
<organism evidence="1">
    <name type="scientific">Thermodesulforhabdus norvegica</name>
    <dbReference type="NCBI Taxonomy" id="39841"/>
    <lineage>
        <taxon>Bacteria</taxon>
        <taxon>Pseudomonadati</taxon>
        <taxon>Thermodesulfobacteriota</taxon>
        <taxon>Syntrophobacteria</taxon>
        <taxon>Syntrophobacterales</taxon>
        <taxon>Thermodesulforhabdaceae</taxon>
        <taxon>Thermodesulforhabdus</taxon>
    </lineage>
</organism>
<gene>
    <name evidence="1" type="ORF">ENG14_00975</name>
</gene>
<reference evidence="1" key="1">
    <citation type="journal article" date="2020" name="mSystems">
        <title>Genome- and Community-Level Interaction Insights into Carbon Utilization and Element Cycling Functions of Hydrothermarchaeota in Hydrothermal Sediment.</title>
        <authorList>
            <person name="Zhou Z."/>
            <person name="Liu Y."/>
            <person name="Xu W."/>
            <person name="Pan J."/>
            <person name="Luo Z.H."/>
            <person name="Li M."/>
        </authorList>
    </citation>
    <scope>NUCLEOTIDE SEQUENCE [LARGE SCALE GENOMIC DNA]</scope>
    <source>
        <strain evidence="1">HyVt-19</strain>
    </source>
</reference>
<evidence type="ECO:0008006" key="2">
    <source>
        <dbReference type="Google" id="ProtNLM"/>
    </source>
</evidence>
<name>A0A7C1ATU2_9BACT</name>
<dbReference type="AlphaFoldDB" id="A0A7C1ATU2"/>
<evidence type="ECO:0000313" key="1">
    <source>
        <dbReference type="EMBL" id="HDL89459.1"/>
    </source>
</evidence>
<dbReference type="Gene3D" id="3.30.1660.40">
    <property type="entry name" value="FlgT, N-terminal domain"/>
    <property type="match status" value="1"/>
</dbReference>
<protein>
    <recommendedName>
        <fullName evidence="2">Flagellar assembly protein T N-terminal domain-containing protein</fullName>
    </recommendedName>
</protein>
<accession>A0A7C1ATU2</accession>
<proteinExistence type="predicted"/>
<comment type="caution">
    <text evidence="1">The sequence shown here is derived from an EMBL/GenBank/DDBJ whole genome shotgun (WGS) entry which is preliminary data.</text>
</comment>
<dbReference type="EMBL" id="DQZW01000044">
    <property type="protein sequence ID" value="HDL89459.1"/>
    <property type="molecule type" value="Genomic_DNA"/>
</dbReference>
<dbReference type="InterPro" id="IPR038180">
    <property type="entry name" value="FlgT_N_sf"/>
</dbReference>